<name>W4K8R3_HETIT</name>
<dbReference type="Proteomes" id="UP000030671">
    <property type="component" value="Unassembled WGS sequence"/>
</dbReference>
<sequence length="70" mass="8071">MGAIHCRQEEQQIMRIDDYPGNTEVWPSEKEEEEPDDTNRNPHARKRAGSKTAMRFTRGRINPTGEGRTS</sequence>
<organism evidence="2 3">
    <name type="scientific">Heterobasidion irregulare (strain TC 32-1)</name>
    <dbReference type="NCBI Taxonomy" id="747525"/>
    <lineage>
        <taxon>Eukaryota</taxon>
        <taxon>Fungi</taxon>
        <taxon>Dikarya</taxon>
        <taxon>Basidiomycota</taxon>
        <taxon>Agaricomycotina</taxon>
        <taxon>Agaricomycetes</taxon>
        <taxon>Russulales</taxon>
        <taxon>Bondarzewiaceae</taxon>
        <taxon>Heterobasidion</taxon>
        <taxon>Heterobasidion annosum species complex</taxon>
    </lineage>
</organism>
<dbReference type="AlphaFoldDB" id="W4K8R3"/>
<protein>
    <submittedName>
        <fullName evidence="2">Uncharacterized protein</fullName>
    </submittedName>
</protein>
<dbReference type="GeneID" id="20665928"/>
<dbReference type="KEGG" id="hir:HETIRDRAFT_103727"/>
<dbReference type="RefSeq" id="XP_009546095.1">
    <property type="nucleotide sequence ID" value="XM_009547800.1"/>
</dbReference>
<reference evidence="2 3" key="1">
    <citation type="journal article" date="2012" name="New Phytol.">
        <title>Insight into trade-off between wood decay and parasitism from the genome of a fungal forest pathogen.</title>
        <authorList>
            <person name="Olson A."/>
            <person name="Aerts A."/>
            <person name="Asiegbu F."/>
            <person name="Belbahri L."/>
            <person name="Bouzid O."/>
            <person name="Broberg A."/>
            <person name="Canback B."/>
            <person name="Coutinho P.M."/>
            <person name="Cullen D."/>
            <person name="Dalman K."/>
            <person name="Deflorio G."/>
            <person name="van Diepen L.T."/>
            <person name="Dunand C."/>
            <person name="Duplessis S."/>
            <person name="Durling M."/>
            <person name="Gonthier P."/>
            <person name="Grimwood J."/>
            <person name="Fossdal C.G."/>
            <person name="Hansson D."/>
            <person name="Henrissat B."/>
            <person name="Hietala A."/>
            <person name="Himmelstrand K."/>
            <person name="Hoffmeister D."/>
            <person name="Hogberg N."/>
            <person name="James T.Y."/>
            <person name="Karlsson M."/>
            <person name="Kohler A."/>
            <person name="Kues U."/>
            <person name="Lee Y.H."/>
            <person name="Lin Y.C."/>
            <person name="Lind M."/>
            <person name="Lindquist E."/>
            <person name="Lombard V."/>
            <person name="Lucas S."/>
            <person name="Lunden K."/>
            <person name="Morin E."/>
            <person name="Murat C."/>
            <person name="Park J."/>
            <person name="Raffaello T."/>
            <person name="Rouze P."/>
            <person name="Salamov A."/>
            <person name="Schmutz J."/>
            <person name="Solheim H."/>
            <person name="Stahlberg J."/>
            <person name="Velez H."/>
            <person name="de Vries R.P."/>
            <person name="Wiebenga A."/>
            <person name="Woodward S."/>
            <person name="Yakovlev I."/>
            <person name="Garbelotto M."/>
            <person name="Martin F."/>
            <person name="Grigoriev I.V."/>
            <person name="Stenlid J."/>
        </authorList>
    </citation>
    <scope>NUCLEOTIDE SEQUENCE [LARGE SCALE GENOMIC DNA]</scope>
    <source>
        <strain evidence="2 3">TC 32-1</strain>
    </source>
</reference>
<feature type="region of interest" description="Disordered" evidence="1">
    <location>
        <begin position="17"/>
        <end position="70"/>
    </location>
</feature>
<dbReference type="EMBL" id="KI925458">
    <property type="protein sequence ID" value="ETW81451.1"/>
    <property type="molecule type" value="Genomic_DNA"/>
</dbReference>
<proteinExistence type="predicted"/>
<dbReference type="HOGENOM" id="CLU_2758081_0_0_1"/>
<evidence type="ECO:0000256" key="1">
    <source>
        <dbReference type="SAM" id="MobiDB-lite"/>
    </source>
</evidence>
<gene>
    <name evidence="2" type="ORF">HETIRDRAFT_103727</name>
</gene>
<evidence type="ECO:0000313" key="3">
    <source>
        <dbReference type="Proteomes" id="UP000030671"/>
    </source>
</evidence>
<keyword evidence="3" id="KW-1185">Reference proteome</keyword>
<accession>W4K8R3</accession>
<evidence type="ECO:0000313" key="2">
    <source>
        <dbReference type="EMBL" id="ETW81451.1"/>
    </source>
</evidence>
<dbReference type="InParanoid" id="W4K8R3"/>